<organism evidence="1">
    <name type="scientific">Anguilla anguilla</name>
    <name type="common">European freshwater eel</name>
    <name type="synonym">Muraena anguilla</name>
    <dbReference type="NCBI Taxonomy" id="7936"/>
    <lineage>
        <taxon>Eukaryota</taxon>
        <taxon>Metazoa</taxon>
        <taxon>Chordata</taxon>
        <taxon>Craniata</taxon>
        <taxon>Vertebrata</taxon>
        <taxon>Euteleostomi</taxon>
        <taxon>Actinopterygii</taxon>
        <taxon>Neopterygii</taxon>
        <taxon>Teleostei</taxon>
        <taxon>Anguilliformes</taxon>
        <taxon>Anguillidae</taxon>
        <taxon>Anguilla</taxon>
    </lineage>
</organism>
<reference evidence="1" key="2">
    <citation type="journal article" date="2015" name="Fish Shellfish Immunol.">
        <title>Early steps in the European eel (Anguilla anguilla)-Vibrio vulnificus interaction in the gills: Role of the RtxA13 toxin.</title>
        <authorList>
            <person name="Callol A."/>
            <person name="Pajuelo D."/>
            <person name="Ebbesson L."/>
            <person name="Teles M."/>
            <person name="MacKenzie S."/>
            <person name="Amaro C."/>
        </authorList>
    </citation>
    <scope>NUCLEOTIDE SEQUENCE</scope>
</reference>
<reference evidence="1" key="1">
    <citation type="submission" date="2014-11" db="EMBL/GenBank/DDBJ databases">
        <authorList>
            <person name="Amaro Gonzalez C."/>
        </authorList>
    </citation>
    <scope>NUCLEOTIDE SEQUENCE</scope>
</reference>
<dbReference type="EMBL" id="GBXM01056494">
    <property type="protein sequence ID" value="JAH52083.1"/>
    <property type="molecule type" value="Transcribed_RNA"/>
</dbReference>
<proteinExistence type="predicted"/>
<accession>A0A0E9TH72</accession>
<name>A0A0E9TH72_ANGAN</name>
<dbReference type="AlphaFoldDB" id="A0A0E9TH72"/>
<evidence type="ECO:0000313" key="1">
    <source>
        <dbReference type="EMBL" id="JAH52083.1"/>
    </source>
</evidence>
<sequence length="29" mass="3268">MSNSQSHCRSVNSAKFVFFCVFFAPTLVL</sequence>
<protein>
    <submittedName>
        <fullName evidence="1">Uncharacterized protein</fullName>
    </submittedName>
</protein>